<gene>
    <name evidence="2" type="ORF">ALC56_14290</name>
</gene>
<feature type="region of interest" description="Disordered" evidence="1">
    <location>
        <begin position="113"/>
        <end position="157"/>
    </location>
</feature>
<feature type="region of interest" description="Disordered" evidence="1">
    <location>
        <begin position="460"/>
        <end position="503"/>
    </location>
</feature>
<proteinExistence type="predicted"/>
<feature type="compositionally biased region" description="Polar residues" evidence="1">
    <location>
        <begin position="49"/>
        <end position="59"/>
    </location>
</feature>
<feature type="compositionally biased region" description="Basic and acidic residues" evidence="1">
    <location>
        <begin position="1"/>
        <end position="24"/>
    </location>
</feature>
<accession>A0A195EU53</accession>
<evidence type="ECO:0000313" key="3">
    <source>
        <dbReference type="Proteomes" id="UP000078541"/>
    </source>
</evidence>
<evidence type="ECO:0000313" key="2">
    <source>
        <dbReference type="EMBL" id="KYN31409.1"/>
    </source>
</evidence>
<dbReference type="Proteomes" id="UP000078541">
    <property type="component" value="Unassembled WGS sequence"/>
</dbReference>
<dbReference type="EMBL" id="KQ981979">
    <property type="protein sequence ID" value="KYN31409.1"/>
    <property type="molecule type" value="Genomic_DNA"/>
</dbReference>
<feature type="region of interest" description="Disordered" evidence="1">
    <location>
        <begin position="919"/>
        <end position="953"/>
    </location>
</feature>
<organism evidence="2 3">
    <name type="scientific">Trachymyrmex septentrionalis</name>
    <dbReference type="NCBI Taxonomy" id="34720"/>
    <lineage>
        <taxon>Eukaryota</taxon>
        <taxon>Metazoa</taxon>
        <taxon>Ecdysozoa</taxon>
        <taxon>Arthropoda</taxon>
        <taxon>Hexapoda</taxon>
        <taxon>Insecta</taxon>
        <taxon>Pterygota</taxon>
        <taxon>Neoptera</taxon>
        <taxon>Endopterygota</taxon>
        <taxon>Hymenoptera</taxon>
        <taxon>Apocrita</taxon>
        <taxon>Aculeata</taxon>
        <taxon>Formicoidea</taxon>
        <taxon>Formicidae</taxon>
        <taxon>Myrmicinae</taxon>
        <taxon>Trachymyrmex</taxon>
    </lineage>
</organism>
<keyword evidence="3" id="KW-1185">Reference proteome</keyword>
<protein>
    <submittedName>
        <fullName evidence="2">Uncharacterized protein</fullName>
    </submittedName>
</protein>
<feature type="compositionally biased region" description="Polar residues" evidence="1">
    <location>
        <begin position="919"/>
        <end position="930"/>
    </location>
</feature>
<sequence length="1168" mass="134584">MDRIRKADRETITEGESRRERRDLAAPSVTKEQQNAPGAILQDHEGTFSPANQRYGSRTSEGESGEIDKIPFSGIIHSRRKLSINVDCEITRLPTGRVGAAGMGKGHRLLQADGATSTTEPPPPPPPPPSPPPTPDVGSQMFDYDSQRPARSHARSRVAFVHGAPIDPRDRATLCSIETERSAQGLGQVVFRPSPLDASGGIRRLGRNAKPARTHQQLFRVIDDPSRKIYDSPSRARLYGDPSKRGAHYLATRVARNGAAEPKSQVNRKITANELIKRTKLIVTDMKKFKKNAKNANFSQNFKEANFDADLLLTFVMMIYQWTSDVAILSTIGNAYYEEIFKLPERCTLQTNYTLQDRIVRSSDIISTIKVIQNQLHKMKSKELEKKSYNTIERNLRTAELLIKLIKSIVFELNYLNVLEKLNSKETVLSLHLNKDIIKLQLFAYKWVLNIRYPNIHKKSIKNKNSQPPLKDQSSLPMDKHDNEPTSYRDQEKNAADVLKRESRSLTTEGKTIDASTKLVCEFKETIHHSLEMDLYVFGVLSFDWFSSQDYTVGGRSLNDFQLTLEDQFFSLPVEESDSEDDEITIKDFMDSVKLTKRRIENLKISEETTMDTDNESSQKLQNVKGHIHIVQLLLLYCVVVQSYVIPENRSLRKDANSFQDLCNDIDEENVTLKLRIKFRTNLYSFFWLAYKWSSSLPYHSNGGRSFNLEHSLEDENSVLVEESDYRIKDREITADDIIQYIEVITSSLDDFRENVIVKDAVTESSPNLSKDIEIHLTRFVIMVYQWSFDVMTLNILDNSYHERFVNMRNSCISQLKNYTLADRLVNSSDIISEIKIIVNKVNEEPKKLSEEKKLSDMAYALLILITSIESELDERLKFEENIISTRLNNELFRFQFIAYTWVLHIRYPNIFKNSVNKNSQSPLEDQSSRPMGKNDNRPTDQENNTADVLEHENKSSTIEGIDVSTKCKFKQTIRHTLEMQLFIFTQITHEWLSDFLIYGSNTARGRSFNDFQLPLDEQSFSLPMEDKEITIKDFMDNVKLTKRQINENLKAVKEIIMNKDNDFLQTLRNLKNHTHHKRSAIENHTEELKFLQAVRLEYIMVIYRWLSNMIISTIIGETSLGDFLPHLLKCQRTFPVKNITTEIIEFQEISQEIIYLTKLLQATASEI</sequence>
<feature type="region of interest" description="Disordered" evidence="1">
    <location>
        <begin position="1"/>
        <end position="67"/>
    </location>
</feature>
<name>A0A195EU53_9HYME</name>
<evidence type="ECO:0000256" key="1">
    <source>
        <dbReference type="SAM" id="MobiDB-lite"/>
    </source>
</evidence>
<feature type="compositionally biased region" description="Basic and acidic residues" evidence="1">
    <location>
        <begin position="478"/>
        <end position="503"/>
    </location>
</feature>
<dbReference type="STRING" id="34720.A0A195EU53"/>
<feature type="compositionally biased region" description="Pro residues" evidence="1">
    <location>
        <begin position="120"/>
        <end position="135"/>
    </location>
</feature>
<reference evidence="2 3" key="1">
    <citation type="submission" date="2016-03" db="EMBL/GenBank/DDBJ databases">
        <title>Trachymyrmex septentrionalis WGS genome.</title>
        <authorList>
            <person name="Nygaard S."/>
            <person name="Hu H."/>
            <person name="Boomsma J."/>
            <person name="Zhang G."/>
        </authorList>
    </citation>
    <scope>NUCLEOTIDE SEQUENCE [LARGE SCALE GENOMIC DNA]</scope>
    <source>
        <strain evidence="2">Tsep2-gDNA-1</strain>
        <tissue evidence="2">Whole body</tissue>
    </source>
</reference>
<dbReference type="AlphaFoldDB" id="A0A195EU53"/>